<dbReference type="InterPro" id="IPR003495">
    <property type="entry name" value="CobW/HypB/UreG_nucleotide-bd"/>
</dbReference>
<evidence type="ECO:0000256" key="5">
    <source>
        <dbReference type="ARBA" id="ARBA00049117"/>
    </source>
</evidence>
<sequence>MSVHEQNNNTTIPVVILSGFLGTGKTTLLKQWLQWSMEQGLKPAVVMNEAGEVNLDGQLLPADVAMKEMLNGCICCSMRGDFGLKLYELVQEEQPDIIYVECTGIAEPMELVDSITEISLYTNVVLTSIVTLADAKHLADLFIPDSGAERGTSNRKMMHLLKEQVRAAQLILLNKADLATVEQLEAVKLRLREWNAGARIEVTSHAKVEPELWRSCMDAKVSHTAAGKSNSSAGEHHHHHTHDAVTVWTYTMPRAVDSERFEQWLMSLPANVYRAKGIVSFTDTTKRYMFQFAYRATEFVPITPQGDVKDVIVVIGEQMDTAALEQSLQACE</sequence>
<evidence type="ECO:0000313" key="8">
    <source>
        <dbReference type="Proteomes" id="UP001199916"/>
    </source>
</evidence>
<dbReference type="PANTHER" id="PTHR13748:SF62">
    <property type="entry name" value="COBW DOMAIN-CONTAINING PROTEIN"/>
    <property type="match status" value="1"/>
</dbReference>
<dbReference type="InterPro" id="IPR036627">
    <property type="entry name" value="CobW-likC_sf"/>
</dbReference>
<evidence type="ECO:0000256" key="2">
    <source>
        <dbReference type="ARBA" id="ARBA00022801"/>
    </source>
</evidence>
<keyword evidence="3" id="KW-0143">Chaperone</keyword>
<name>A0ABS8YIT0_9BACL</name>
<dbReference type="Pfam" id="PF02492">
    <property type="entry name" value="cobW"/>
    <property type="match status" value="1"/>
</dbReference>
<dbReference type="RefSeq" id="WP_233696444.1">
    <property type="nucleotide sequence ID" value="NZ_JAJNBZ010000005.1"/>
</dbReference>
<dbReference type="Gene3D" id="3.40.50.300">
    <property type="entry name" value="P-loop containing nucleotide triphosphate hydrolases"/>
    <property type="match status" value="1"/>
</dbReference>
<dbReference type="SUPFAM" id="SSF90002">
    <property type="entry name" value="Hypothetical protein YjiA, C-terminal domain"/>
    <property type="match status" value="1"/>
</dbReference>
<dbReference type="Proteomes" id="UP001199916">
    <property type="component" value="Unassembled WGS sequence"/>
</dbReference>
<evidence type="ECO:0000259" key="6">
    <source>
        <dbReference type="SMART" id="SM00833"/>
    </source>
</evidence>
<comment type="similarity">
    <text evidence="4">Belongs to the SIMIBI class G3E GTPase family. ZNG1 subfamily.</text>
</comment>
<dbReference type="SMART" id="SM00833">
    <property type="entry name" value="CobW_C"/>
    <property type="match status" value="1"/>
</dbReference>
<evidence type="ECO:0000256" key="4">
    <source>
        <dbReference type="ARBA" id="ARBA00034320"/>
    </source>
</evidence>
<keyword evidence="8" id="KW-1185">Reference proteome</keyword>
<dbReference type="InterPro" id="IPR011629">
    <property type="entry name" value="CobW-like_C"/>
</dbReference>
<keyword evidence="2" id="KW-0378">Hydrolase</keyword>
<reference evidence="7 8" key="1">
    <citation type="submission" date="2021-11" db="EMBL/GenBank/DDBJ databases">
        <title>Draft genome sequence of Paenibacillus profundus YoMME, a new Gram-positive bacteria with exoelectrogenic properties.</title>
        <authorList>
            <person name="Hubenova Y."/>
            <person name="Hubenova E."/>
            <person name="Manasiev Y."/>
            <person name="Peykov S."/>
            <person name="Mitov M."/>
        </authorList>
    </citation>
    <scope>NUCLEOTIDE SEQUENCE [LARGE SCALE GENOMIC DNA]</scope>
    <source>
        <strain evidence="7 8">YoMME</strain>
    </source>
</reference>
<dbReference type="EMBL" id="JAJNBZ010000005">
    <property type="protein sequence ID" value="MCE5169449.1"/>
    <property type="molecule type" value="Genomic_DNA"/>
</dbReference>
<dbReference type="Gene3D" id="3.30.1220.10">
    <property type="entry name" value="CobW-like, C-terminal domain"/>
    <property type="match status" value="1"/>
</dbReference>
<comment type="caution">
    <text evidence="7">The sequence shown here is derived from an EMBL/GenBank/DDBJ whole genome shotgun (WGS) entry which is preliminary data.</text>
</comment>
<dbReference type="PANTHER" id="PTHR13748">
    <property type="entry name" value="COBW-RELATED"/>
    <property type="match status" value="1"/>
</dbReference>
<proteinExistence type="inferred from homology"/>
<keyword evidence="1" id="KW-0547">Nucleotide-binding</keyword>
<feature type="domain" description="CobW C-terminal" evidence="6">
    <location>
        <begin position="245"/>
        <end position="332"/>
    </location>
</feature>
<evidence type="ECO:0000256" key="3">
    <source>
        <dbReference type="ARBA" id="ARBA00023186"/>
    </source>
</evidence>
<dbReference type="Pfam" id="PF07683">
    <property type="entry name" value="CobW_C"/>
    <property type="match status" value="1"/>
</dbReference>
<organism evidence="7 8">
    <name type="scientific">Paenibacillus profundus</name>
    <dbReference type="NCBI Taxonomy" id="1173085"/>
    <lineage>
        <taxon>Bacteria</taxon>
        <taxon>Bacillati</taxon>
        <taxon>Bacillota</taxon>
        <taxon>Bacilli</taxon>
        <taxon>Bacillales</taxon>
        <taxon>Paenibacillaceae</taxon>
        <taxon>Paenibacillus</taxon>
    </lineage>
</organism>
<comment type="catalytic activity">
    <reaction evidence="5">
        <text>GTP + H2O = GDP + phosphate + H(+)</text>
        <dbReference type="Rhea" id="RHEA:19669"/>
        <dbReference type="ChEBI" id="CHEBI:15377"/>
        <dbReference type="ChEBI" id="CHEBI:15378"/>
        <dbReference type="ChEBI" id="CHEBI:37565"/>
        <dbReference type="ChEBI" id="CHEBI:43474"/>
        <dbReference type="ChEBI" id="CHEBI:58189"/>
    </reaction>
    <physiologicalReaction direction="left-to-right" evidence="5">
        <dbReference type="Rhea" id="RHEA:19670"/>
    </physiologicalReaction>
</comment>
<evidence type="ECO:0000313" key="7">
    <source>
        <dbReference type="EMBL" id="MCE5169449.1"/>
    </source>
</evidence>
<dbReference type="InterPro" id="IPR027417">
    <property type="entry name" value="P-loop_NTPase"/>
</dbReference>
<dbReference type="CDD" id="cd03112">
    <property type="entry name" value="CobW-like"/>
    <property type="match status" value="1"/>
</dbReference>
<accession>A0ABS8YIT0</accession>
<gene>
    <name evidence="7" type="ORF">LQV63_09010</name>
</gene>
<dbReference type="InterPro" id="IPR051316">
    <property type="entry name" value="Zinc-reg_GTPase_activator"/>
</dbReference>
<evidence type="ECO:0000256" key="1">
    <source>
        <dbReference type="ARBA" id="ARBA00022741"/>
    </source>
</evidence>
<protein>
    <submittedName>
        <fullName evidence="7">GTP-binding protein</fullName>
    </submittedName>
</protein>
<dbReference type="SUPFAM" id="SSF52540">
    <property type="entry name" value="P-loop containing nucleoside triphosphate hydrolases"/>
    <property type="match status" value="1"/>
</dbReference>